<feature type="compositionally biased region" description="Low complexity" evidence="1">
    <location>
        <begin position="1331"/>
        <end position="1347"/>
    </location>
</feature>
<dbReference type="Proteomes" id="UP000593594">
    <property type="component" value="Chromosome"/>
</dbReference>
<feature type="transmembrane region" description="Helical" evidence="2">
    <location>
        <begin position="185"/>
        <end position="207"/>
    </location>
</feature>
<evidence type="ECO:0000259" key="4">
    <source>
        <dbReference type="PROSITE" id="PS50883"/>
    </source>
</evidence>
<dbReference type="Pfam" id="PF08447">
    <property type="entry name" value="PAS_3"/>
    <property type="match status" value="1"/>
</dbReference>
<organism evidence="6 7">
    <name type="scientific">Kaustia mangrovi</name>
    <dbReference type="NCBI Taxonomy" id="2593653"/>
    <lineage>
        <taxon>Bacteria</taxon>
        <taxon>Pseudomonadati</taxon>
        <taxon>Pseudomonadota</taxon>
        <taxon>Alphaproteobacteria</taxon>
        <taxon>Hyphomicrobiales</taxon>
        <taxon>Parvibaculaceae</taxon>
        <taxon>Kaustia</taxon>
    </lineage>
</organism>
<dbReference type="SUPFAM" id="SSF141868">
    <property type="entry name" value="EAL domain-like"/>
    <property type="match status" value="1"/>
</dbReference>
<dbReference type="Pfam" id="PF00990">
    <property type="entry name" value="GGDEF"/>
    <property type="match status" value="1"/>
</dbReference>
<evidence type="ECO:0000256" key="2">
    <source>
        <dbReference type="SAM" id="Phobius"/>
    </source>
</evidence>
<dbReference type="NCBIfam" id="TIGR00254">
    <property type="entry name" value="GGDEF"/>
    <property type="match status" value="1"/>
</dbReference>
<feature type="domain" description="EAL" evidence="4">
    <location>
        <begin position="706"/>
        <end position="963"/>
    </location>
</feature>
<feature type="region of interest" description="Disordered" evidence="1">
    <location>
        <begin position="980"/>
        <end position="1495"/>
    </location>
</feature>
<evidence type="ECO:0000313" key="7">
    <source>
        <dbReference type="Proteomes" id="UP000593594"/>
    </source>
</evidence>
<evidence type="ECO:0000259" key="3">
    <source>
        <dbReference type="PROSITE" id="PS50113"/>
    </source>
</evidence>
<protein>
    <submittedName>
        <fullName evidence="6">EAL domain-containing protein</fullName>
    </submittedName>
</protein>
<dbReference type="InterPro" id="IPR035919">
    <property type="entry name" value="EAL_sf"/>
</dbReference>
<feature type="domain" description="GGDEF" evidence="5">
    <location>
        <begin position="564"/>
        <end position="697"/>
    </location>
</feature>
<accession>A0A7S8C2F6</accession>
<feature type="compositionally biased region" description="Basic and acidic residues" evidence="1">
    <location>
        <begin position="1232"/>
        <end position="1243"/>
    </location>
</feature>
<dbReference type="CDD" id="cd01948">
    <property type="entry name" value="EAL"/>
    <property type="match status" value="1"/>
</dbReference>
<dbReference type="PROSITE" id="PS50883">
    <property type="entry name" value="EAL"/>
    <property type="match status" value="1"/>
</dbReference>
<evidence type="ECO:0000259" key="5">
    <source>
        <dbReference type="PROSITE" id="PS50887"/>
    </source>
</evidence>
<dbReference type="SUPFAM" id="SSF55073">
    <property type="entry name" value="Nucleotide cyclase"/>
    <property type="match status" value="1"/>
</dbReference>
<dbReference type="SMART" id="SM00052">
    <property type="entry name" value="EAL"/>
    <property type="match status" value="1"/>
</dbReference>
<dbReference type="InterPro" id="IPR000700">
    <property type="entry name" value="PAS-assoc_C"/>
</dbReference>
<gene>
    <name evidence="6" type="ORF">HW532_05080</name>
</gene>
<dbReference type="SUPFAM" id="SSF55785">
    <property type="entry name" value="PYP-like sensor domain (PAS domain)"/>
    <property type="match status" value="1"/>
</dbReference>
<feature type="compositionally biased region" description="Basic and acidic residues" evidence="1">
    <location>
        <begin position="1040"/>
        <end position="1057"/>
    </location>
</feature>
<feature type="domain" description="PAC" evidence="3">
    <location>
        <begin position="478"/>
        <end position="530"/>
    </location>
</feature>
<dbReference type="Gene3D" id="3.30.70.270">
    <property type="match status" value="1"/>
</dbReference>
<dbReference type="InterPro" id="IPR052155">
    <property type="entry name" value="Biofilm_reg_signaling"/>
</dbReference>
<evidence type="ECO:0000313" key="6">
    <source>
        <dbReference type="EMBL" id="QPC42129.1"/>
    </source>
</evidence>
<feature type="transmembrane region" description="Helical" evidence="2">
    <location>
        <begin position="306"/>
        <end position="327"/>
    </location>
</feature>
<dbReference type="InterPro" id="IPR043128">
    <property type="entry name" value="Rev_trsase/Diguanyl_cyclase"/>
</dbReference>
<dbReference type="InterPro" id="IPR029787">
    <property type="entry name" value="Nucleotide_cyclase"/>
</dbReference>
<dbReference type="CDD" id="cd00130">
    <property type="entry name" value="PAS"/>
    <property type="match status" value="1"/>
</dbReference>
<feature type="transmembrane region" description="Helical" evidence="2">
    <location>
        <begin position="368"/>
        <end position="389"/>
    </location>
</feature>
<dbReference type="InterPro" id="IPR000160">
    <property type="entry name" value="GGDEF_dom"/>
</dbReference>
<proteinExistence type="predicted"/>
<dbReference type="EMBL" id="CP058214">
    <property type="protein sequence ID" value="QPC42129.1"/>
    <property type="molecule type" value="Genomic_DNA"/>
</dbReference>
<dbReference type="PANTHER" id="PTHR44757">
    <property type="entry name" value="DIGUANYLATE CYCLASE DGCP"/>
    <property type="match status" value="1"/>
</dbReference>
<dbReference type="PANTHER" id="PTHR44757:SF2">
    <property type="entry name" value="BIOFILM ARCHITECTURE MAINTENANCE PROTEIN MBAA"/>
    <property type="match status" value="1"/>
</dbReference>
<dbReference type="PROSITE" id="PS50113">
    <property type="entry name" value="PAC"/>
    <property type="match status" value="1"/>
</dbReference>
<dbReference type="SMART" id="SM00267">
    <property type="entry name" value="GGDEF"/>
    <property type="match status" value="1"/>
</dbReference>
<dbReference type="CDD" id="cd01949">
    <property type="entry name" value="GGDEF"/>
    <property type="match status" value="1"/>
</dbReference>
<dbReference type="NCBIfam" id="TIGR00229">
    <property type="entry name" value="sensory_box"/>
    <property type="match status" value="1"/>
</dbReference>
<feature type="compositionally biased region" description="Basic and acidic residues" evidence="1">
    <location>
        <begin position="1086"/>
        <end position="1123"/>
    </location>
</feature>
<keyword evidence="2" id="KW-0472">Membrane</keyword>
<dbReference type="InterPro" id="IPR000014">
    <property type="entry name" value="PAS"/>
</dbReference>
<keyword evidence="2" id="KW-0812">Transmembrane</keyword>
<feature type="transmembrane region" description="Helical" evidence="2">
    <location>
        <begin position="339"/>
        <end position="362"/>
    </location>
</feature>
<sequence length="1495" mass="160169">MAVVRVAIGLVAIILIAAVGASGAQARDIVSTSFDAPSVELLGVVDRVQSTNSEIVVEIPAREGAPKSATTVTAKGLGDLHRWVVFTLHNPEPVPRDFVVSSRWDGFVGSGLVWPRHGGRQVLAIRAAPGLQPGELAENTADAFALRIGPGETITYVLELAGSDISNLSLWQRSAFDARNRQLSFFRGVVLGLAALTAVFVICLFVVRMQAVFPAATLFALAAVGFIALGFGYSPRALPFLGSVGGVEDRVRAIVEVLLASGALACLLTFVDLTRRMPAAGYTVMGLLAGSLGLAVFGWFDPPVVTGLARFALLFTALGGLAIALLLWKRGTIRAQASLVFWVFLALWTLFAMAAAMGWIAADIVYPVLAWGLVLVLLTMSFTVAQFAFNQGVMNSRFFEDSGRRALALAGAEQSVWDWNEDRGRLFVGAELERALGLAPGRLTRGGLKAWLELIHPADRAAYVSAVESAVRRGRGTFAQDLRLRRGDGTYRWYQLRARALPGAQGRATRCIGTLADITGRKRSEEQILFDAVHDRITGLPNRALFMDRLERAMTHARTVGGVGGLSVLVIDLDRFKHVNDGLGHAVGDSLLLTLARRLAAYVGPEDTLARLVGDQFGIILDTTRLQMPMEAYVDELRKTIAQPIPLRPREVFLTASIGVAGLRAEVERPEDLFHDAEIALYEAKRTGRDAAIFFRPVMRDQRYHRVVLEADLRRALERNEIDVVYQPIMRLGDMKLVGFEALVRWHHITHGTLEPEAFIKLAEETGVIMDLGSYVLNEAARQLGIWQRAFRPHDSLFVTVNLSSRELITRDLVDEVKTLLNREDLAPGSLKLELTESVVMENPELSVQILQKLRQLGIGIACDDFGTGYSSLGHLARLPFDMLKIDRSFLELEQDEEETTQIILDTIVMMAHDLGMDVVSEGIETAEQAAWMGRIGCDFGQGYQFSEPLSARQVVDMLGAGGTLAARWGRARRSVWQRLTGTGDRGEQAETAAKPAGADRQAPTLEGSESTGVDERSQHAGTAPPPPPPPELEAEEGAETGRDRPRPEDFGERAADHASPPPPPSLDDRDEAREGYPFAAGAPEETYRPWRPGDAETADSDRPKAARADTAKLWPRERRTTEWRIWPEAASLSTARPVPPETSEEPRFTEDPGAPAETEPAGETSPATGEAGPAEPPEHSEPQKVEAAQPVAAKEEAGSVPEDQTEPDEPRADDSAAVTEAEDARVVSGSEEAKSVEAEAGRGGDQAEPGETAVQASSDEAGEAEPEETPPDEALEAKRPSDSAGEPAIEGGKAESESKAEAVESPSERDTAEKPSGEDGGKDGGEDVSAAALKSTAKAPAATSAPVDTGKAVQRPVRPAEKRKVRKKGGQGYKTVKARTAPKAKKTPAAKPAKAPGAGGGKASGSREGGSTPRSRGGGQSGKGETGDKPGDSTVRLPEMSATSFGGGQEAGRAASTSSAPSSSGPAASRGGPASPLGRRLRRRRKQPVRDDGQ</sequence>
<dbReference type="PROSITE" id="PS50887">
    <property type="entry name" value="GGDEF"/>
    <property type="match status" value="1"/>
</dbReference>
<dbReference type="InterPro" id="IPR013655">
    <property type="entry name" value="PAS_fold_3"/>
</dbReference>
<feature type="compositionally biased region" description="Basic and acidic residues" evidence="1">
    <location>
        <begin position="1293"/>
        <end position="1326"/>
    </location>
</feature>
<evidence type="ECO:0000256" key="1">
    <source>
        <dbReference type="SAM" id="MobiDB-lite"/>
    </source>
</evidence>
<feature type="transmembrane region" description="Helical" evidence="2">
    <location>
        <begin position="280"/>
        <end position="300"/>
    </location>
</feature>
<dbReference type="InterPro" id="IPR035965">
    <property type="entry name" value="PAS-like_dom_sf"/>
</dbReference>
<feature type="compositionally biased region" description="Acidic residues" evidence="1">
    <location>
        <begin position="1261"/>
        <end position="1275"/>
    </location>
</feature>
<dbReference type="InterPro" id="IPR001633">
    <property type="entry name" value="EAL_dom"/>
</dbReference>
<reference evidence="6 7" key="1">
    <citation type="submission" date="2020-06" db="EMBL/GenBank/DDBJ databases">
        <title>Genome sequence of 2 isolates from Red Sea Mangroves.</title>
        <authorList>
            <person name="Sefrji F."/>
            <person name="Michoud G."/>
            <person name="Merlino G."/>
            <person name="Daffonchio D."/>
        </authorList>
    </citation>
    <scope>NUCLEOTIDE SEQUENCE [LARGE SCALE GENOMIC DNA]</scope>
    <source>
        <strain evidence="6 7">R1DC25</strain>
    </source>
</reference>
<feature type="compositionally biased region" description="Basic residues" evidence="1">
    <location>
        <begin position="1377"/>
        <end position="1389"/>
    </location>
</feature>
<dbReference type="RefSeq" id="WP_213163361.1">
    <property type="nucleotide sequence ID" value="NZ_CP058214.1"/>
</dbReference>
<name>A0A7S8C2F6_9HYPH</name>
<dbReference type="InterPro" id="IPR001610">
    <property type="entry name" value="PAC"/>
</dbReference>
<dbReference type="KEGG" id="kmn:HW532_05080"/>
<keyword evidence="2" id="KW-1133">Transmembrane helix</keyword>
<feature type="transmembrane region" description="Helical" evidence="2">
    <location>
        <begin position="253"/>
        <end position="273"/>
    </location>
</feature>
<feature type="compositionally biased region" description="Low complexity" evidence="1">
    <location>
        <begin position="1452"/>
        <end position="1479"/>
    </location>
</feature>
<keyword evidence="7" id="KW-1185">Reference proteome</keyword>
<dbReference type="Gene3D" id="3.30.450.20">
    <property type="entry name" value="PAS domain"/>
    <property type="match status" value="1"/>
</dbReference>
<dbReference type="Pfam" id="PF00563">
    <property type="entry name" value="EAL"/>
    <property type="match status" value="1"/>
</dbReference>
<feature type="transmembrane region" description="Helical" evidence="2">
    <location>
        <begin position="212"/>
        <end position="233"/>
    </location>
</feature>
<dbReference type="SMART" id="SM00086">
    <property type="entry name" value="PAC"/>
    <property type="match status" value="1"/>
</dbReference>
<dbReference type="Gene3D" id="3.20.20.450">
    <property type="entry name" value="EAL domain"/>
    <property type="match status" value="1"/>
</dbReference>